<dbReference type="CDD" id="cd02869">
    <property type="entry name" value="PseudoU_synth_RluA_like"/>
    <property type="match status" value="1"/>
</dbReference>
<sequence length="390" mass="41359">MRAARRAARGGGCLMACAARSGDEARREGSGAHEDGIRWEAALAMLRGANVWQGKVAAGRHPGPGGSALAIHLLNDMRECALERHGYNFGGVISACKKASHWGLTTLLLEDARFAWQGKVDDRKGGAGTGLSASFVDDDEEVGDSGMDGPAGPIKVEVIKQAPGLIAVLKPPGVTSVDLLMRLQEYLAVQGQPSPITCISRLDIGTSGTLVAALGGDGSMAAHVSRTQFAGRMVSKEYLALCTGRPLGPVGYCGEAGARLHIESISGGAQSKAFASQERGKEARTRLEVLAHYEMEGSLPISLVRCRPVTGRTHQIRAHMAYIGRPLVSDPMYSACEGPGDRSFPRVFLHCRRLVMRDVNGSPFTATAPLPADLSEPLVWLKPIPFESTV</sequence>
<dbReference type="PANTHER" id="PTHR21600:SF87">
    <property type="entry name" value="RNA PSEUDOURIDYLATE SYNTHASE DOMAIN-CONTAINING PROTEIN 1"/>
    <property type="match status" value="1"/>
</dbReference>
<dbReference type="Proteomes" id="UP001189429">
    <property type="component" value="Unassembled WGS sequence"/>
</dbReference>
<dbReference type="InterPro" id="IPR050188">
    <property type="entry name" value="RluA_PseudoU_synthase"/>
</dbReference>
<evidence type="ECO:0000313" key="3">
    <source>
        <dbReference type="EMBL" id="CAK0866985.1"/>
    </source>
</evidence>
<comment type="caution">
    <text evidence="3">The sequence shown here is derived from an EMBL/GenBank/DDBJ whole genome shotgun (WGS) entry which is preliminary data.</text>
</comment>
<dbReference type="Gene3D" id="3.30.2350.10">
    <property type="entry name" value="Pseudouridine synthase"/>
    <property type="match status" value="1"/>
</dbReference>
<evidence type="ECO:0000259" key="2">
    <source>
        <dbReference type="Pfam" id="PF00849"/>
    </source>
</evidence>
<reference evidence="3" key="1">
    <citation type="submission" date="2023-10" db="EMBL/GenBank/DDBJ databases">
        <authorList>
            <person name="Chen Y."/>
            <person name="Shah S."/>
            <person name="Dougan E. K."/>
            <person name="Thang M."/>
            <person name="Chan C."/>
        </authorList>
    </citation>
    <scope>NUCLEOTIDE SEQUENCE [LARGE SCALE GENOMIC DNA]</scope>
</reference>
<dbReference type="PANTHER" id="PTHR21600">
    <property type="entry name" value="MITOCHONDRIAL RNA PSEUDOURIDINE SYNTHASE"/>
    <property type="match status" value="1"/>
</dbReference>
<gene>
    <name evidence="3" type="ORF">PCOR1329_LOCUS54019</name>
</gene>
<keyword evidence="4" id="KW-1185">Reference proteome</keyword>
<dbReference type="Pfam" id="PF00849">
    <property type="entry name" value="PseudoU_synth_2"/>
    <property type="match status" value="1"/>
</dbReference>
<protein>
    <recommendedName>
        <fullName evidence="2">Pseudouridine synthase RsuA/RluA-like domain-containing protein</fullName>
    </recommendedName>
</protein>
<name>A0ABN9V597_9DINO</name>
<dbReference type="InterPro" id="IPR006145">
    <property type="entry name" value="PsdUridine_synth_RsuA/RluA"/>
</dbReference>
<feature type="domain" description="Pseudouridine synthase RsuA/RluA-like" evidence="2">
    <location>
        <begin position="166"/>
        <end position="321"/>
    </location>
</feature>
<dbReference type="SUPFAM" id="SSF55120">
    <property type="entry name" value="Pseudouridine synthase"/>
    <property type="match status" value="1"/>
</dbReference>
<evidence type="ECO:0000313" key="4">
    <source>
        <dbReference type="Proteomes" id="UP001189429"/>
    </source>
</evidence>
<proteinExistence type="inferred from homology"/>
<comment type="similarity">
    <text evidence="1">Belongs to the pseudouridine synthase RluA family.</text>
</comment>
<organism evidence="3 4">
    <name type="scientific">Prorocentrum cordatum</name>
    <dbReference type="NCBI Taxonomy" id="2364126"/>
    <lineage>
        <taxon>Eukaryota</taxon>
        <taxon>Sar</taxon>
        <taxon>Alveolata</taxon>
        <taxon>Dinophyceae</taxon>
        <taxon>Prorocentrales</taxon>
        <taxon>Prorocentraceae</taxon>
        <taxon>Prorocentrum</taxon>
    </lineage>
</organism>
<accession>A0ABN9V597</accession>
<dbReference type="InterPro" id="IPR020103">
    <property type="entry name" value="PsdUridine_synth_cat_dom_sf"/>
</dbReference>
<evidence type="ECO:0000256" key="1">
    <source>
        <dbReference type="ARBA" id="ARBA00010876"/>
    </source>
</evidence>
<dbReference type="EMBL" id="CAUYUJ010016595">
    <property type="protein sequence ID" value="CAK0866985.1"/>
    <property type="molecule type" value="Genomic_DNA"/>
</dbReference>